<dbReference type="CDD" id="cd02516">
    <property type="entry name" value="CDP-ME_synthetase"/>
    <property type="match status" value="1"/>
</dbReference>
<dbReference type="NCBIfam" id="TIGR00453">
    <property type="entry name" value="ispD"/>
    <property type="match status" value="1"/>
</dbReference>
<evidence type="ECO:0000256" key="5">
    <source>
        <dbReference type="ARBA" id="ARBA00022695"/>
    </source>
</evidence>
<dbReference type="EMBL" id="JAOQJF010000046">
    <property type="protein sequence ID" value="MCU6801261.1"/>
    <property type="molecule type" value="Genomic_DNA"/>
</dbReference>
<dbReference type="PANTHER" id="PTHR32125">
    <property type="entry name" value="2-C-METHYL-D-ERYTHRITOL 4-PHOSPHATE CYTIDYLYLTRANSFERASE, CHLOROPLASTIC"/>
    <property type="match status" value="1"/>
</dbReference>
<dbReference type="InterPro" id="IPR034683">
    <property type="entry name" value="IspD/TarI"/>
</dbReference>
<organism evidence="8 9">
    <name type="scientific">Alitiscatomonas aceti</name>
    <dbReference type="NCBI Taxonomy" id="2981724"/>
    <lineage>
        <taxon>Bacteria</taxon>
        <taxon>Bacillati</taxon>
        <taxon>Bacillota</taxon>
        <taxon>Clostridia</taxon>
        <taxon>Lachnospirales</taxon>
        <taxon>Lachnospiraceae</taxon>
        <taxon>Alitiscatomonas</taxon>
    </lineage>
</organism>
<dbReference type="InterPro" id="IPR018294">
    <property type="entry name" value="ISPD_synthase_CS"/>
</dbReference>
<dbReference type="InterPro" id="IPR029044">
    <property type="entry name" value="Nucleotide-diphossugar_trans"/>
</dbReference>
<comment type="pathway">
    <text evidence="2 7">Isoprenoid biosynthesis; isopentenyl diphosphate biosynthesis via DXP pathway; isopentenyl diphosphate from 1-deoxy-D-xylulose 5-phosphate: step 2/6.</text>
</comment>
<gene>
    <name evidence="7 8" type="primary">ispD</name>
    <name evidence="8" type="ORF">OCV69_15220</name>
</gene>
<feature type="site" description="Positions MEP for the nucleophilic attack" evidence="7">
    <location>
        <position position="223"/>
    </location>
</feature>
<evidence type="ECO:0000256" key="4">
    <source>
        <dbReference type="ARBA" id="ARBA00022679"/>
    </source>
</evidence>
<keyword evidence="6 7" id="KW-0414">Isoprene biosynthesis</keyword>
<feature type="site" description="Transition state stabilizer" evidence="7">
    <location>
        <position position="28"/>
    </location>
</feature>
<evidence type="ECO:0000256" key="3">
    <source>
        <dbReference type="ARBA" id="ARBA00009789"/>
    </source>
</evidence>
<evidence type="ECO:0000313" key="8">
    <source>
        <dbReference type="EMBL" id="MCU6801261.1"/>
    </source>
</evidence>
<evidence type="ECO:0000256" key="6">
    <source>
        <dbReference type="ARBA" id="ARBA00023229"/>
    </source>
</evidence>
<keyword evidence="4 7" id="KW-0808">Transferase</keyword>
<evidence type="ECO:0000256" key="1">
    <source>
        <dbReference type="ARBA" id="ARBA00001282"/>
    </source>
</evidence>
<dbReference type="InterPro" id="IPR001228">
    <property type="entry name" value="IspD"/>
</dbReference>
<dbReference type="SUPFAM" id="SSF53448">
    <property type="entry name" value="Nucleotide-diphospho-sugar transferases"/>
    <property type="match status" value="1"/>
</dbReference>
<name>A0ABT2V407_9FIRM</name>
<dbReference type="PANTHER" id="PTHR32125:SF4">
    <property type="entry name" value="2-C-METHYL-D-ERYTHRITOL 4-PHOSPHATE CYTIDYLYLTRANSFERASE, CHLOROPLASTIC"/>
    <property type="match status" value="1"/>
</dbReference>
<dbReference type="PROSITE" id="PS01295">
    <property type="entry name" value="ISPD"/>
    <property type="match status" value="1"/>
</dbReference>
<dbReference type="Gene3D" id="3.90.550.10">
    <property type="entry name" value="Spore Coat Polysaccharide Biosynthesis Protein SpsA, Chain A"/>
    <property type="match status" value="1"/>
</dbReference>
<keyword evidence="9" id="KW-1185">Reference proteome</keyword>
<comment type="function">
    <text evidence="7">Catalyzes the formation of 4-diphosphocytidyl-2-C-methyl-D-erythritol from CTP and 2-C-methyl-D-erythritol 4-phosphate (MEP).</text>
</comment>
<sequence>MMGEKGERTAAVVLAAGQGKRMQSGVAKQYLLLKERPVIWYSLEAFEKSPVDEVILVTGKEETDWVREHIVDRYGFKKVRAVVAGGAERYHSVCRGLSALDGQDQRPDLVLIHDGARPLISEEVIRRTIEAAREYGACVAAVPVKDTVKVADGDQFAETTLDRSLLWQIQTPQAFRYGLVKGAYDSLMADPALQKGITDDAMVVERMTNEKVKLVMGDYRNIKVTTPEDMTVAAAFLDDLKKM</sequence>
<evidence type="ECO:0000256" key="7">
    <source>
        <dbReference type="HAMAP-Rule" id="MF_00108"/>
    </source>
</evidence>
<reference evidence="8 9" key="1">
    <citation type="journal article" date="2021" name="ISME Commun">
        <title>Automated analysis of genomic sequences facilitates high-throughput and comprehensive description of bacteria.</title>
        <authorList>
            <person name="Hitch T.C.A."/>
        </authorList>
    </citation>
    <scope>NUCLEOTIDE SEQUENCE [LARGE SCALE GENOMIC DNA]</scope>
    <source>
        <strain evidence="9">f_CCE</strain>
    </source>
</reference>
<comment type="catalytic activity">
    <reaction evidence="1 7">
        <text>2-C-methyl-D-erythritol 4-phosphate + CTP + H(+) = 4-CDP-2-C-methyl-D-erythritol + diphosphate</text>
        <dbReference type="Rhea" id="RHEA:13429"/>
        <dbReference type="ChEBI" id="CHEBI:15378"/>
        <dbReference type="ChEBI" id="CHEBI:33019"/>
        <dbReference type="ChEBI" id="CHEBI:37563"/>
        <dbReference type="ChEBI" id="CHEBI:57823"/>
        <dbReference type="ChEBI" id="CHEBI:58262"/>
        <dbReference type="EC" id="2.7.7.60"/>
    </reaction>
</comment>
<dbReference type="Pfam" id="PF01128">
    <property type="entry name" value="IspD"/>
    <property type="match status" value="1"/>
</dbReference>
<accession>A0ABT2V407</accession>
<dbReference type="RefSeq" id="WP_158360171.1">
    <property type="nucleotide sequence ID" value="NZ_JAOQJF010000046.1"/>
</dbReference>
<dbReference type="GO" id="GO:0050518">
    <property type="term" value="F:2-C-methyl-D-erythritol 4-phosphate cytidylyltransferase activity"/>
    <property type="evidence" value="ECO:0007669"/>
    <property type="project" value="UniProtKB-EC"/>
</dbReference>
<dbReference type="InterPro" id="IPR050088">
    <property type="entry name" value="IspD/TarI_cytidylyltransf_bact"/>
</dbReference>
<feature type="site" description="Positions MEP for the nucleophilic attack" evidence="7">
    <location>
        <position position="163"/>
    </location>
</feature>
<evidence type="ECO:0000313" key="9">
    <source>
        <dbReference type="Proteomes" id="UP001652395"/>
    </source>
</evidence>
<protein>
    <recommendedName>
        <fullName evidence="7">2-C-methyl-D-erythritol 4-phosphate cytidylyltransferase</fullName>
        <ecNumber evidence="7">2.7.7.60</ecNumber>
    </recommendedName>
    <alternativeName>
        <fullName evidence="7">4-diphosphocytidyl-2C-methyl-D-erythritol synthase</fullName>
    </alternativeName>
    <alternativeName>
        <fullName evidence="7">MEP cytidylyltransferase</fullName>
        <shortName evidence="7">MCT</shortName>
    </alternativeName>
</protein>
<comment type="similarity">
    <text evidence="3 7">Belongs to the IspD/TarI cytidylyltransferase family. IspD subfamily.</text>
</comment>
<dbReference type="EC" id="2.7.7.60" evidence="7"/>
<dbReference type="Proteomes" id="UP001652395">
    <property type="component" value="Unassembled WGS sequence"/>
</dbReference>
<dbReference type="HAMAP" id="MF_00108">
    <property type="entry name" value="IspD"/>
    <property type="match status" value="1"/>
</dbReference>
<proteinExistence type="inferred from homology"/>
<comment type="caution">
    <text evidence="8">The sequence shown here is derived from an EMBL/GenBank/DDBJ whole genome shotgun (WGS) entry which is preliminary data.</text>
</comment>
<keyword evidence="5 7" id="KW-0548">Nucleotidyltransferase</keyword>
<feature type="site" description="Transition state stabilizer" evidence="7">
    <location>
        <position position="21"/>
    </location>
</feature>
<evidence type="ECO:0000256" key="2">
    <source>
        <dbReference type="ARBA" id="ARBA00004787"/>
    </source>
</evidence>